<reference evidence="2 3" key="1">
    <citation type="submission" date="2018-08" db="EMBL/GenBank/DDBJ databases">
        <title>A genome reference for cultivated species of the human gut microbiota.</title>
        <authorList>
            <person name="Zou Y."/>
            <person name="Xue W."/>
            <person name="Luo G."/>
        </authorList>
    </citation>
    <scope>NUCLEOTIDE SEQUENCE [LARGE SCALE GENOMIC DNA]</scope>
    <source>
        <strain evidence="2 3">OM05-15BH</strain>
    </source>
</reference>
<protein>
    <submittedName>
        <fullName evidence="2">Crp/Fnr family transcriptional regulator</fullName>
    </submittedName>
</protein>
<dbReference type="InterPro" id="IPR018490">
    <property type="entry name" value="cNMP-bd_dom_sf"/>
</dbReference>
<dbReference type="PROSITE" id="PS50042">
    <property type="entry name" value="CNMP_BINDING_3"/>
    <property type="match status" value="1"/>
</dbReference>
<comment type="caution">
    <text evidence="2">The sequence shown here is derived from an EMBL/GenBank/DDBJ whole genome shotgun (WGS) entry which is preliminary data.</text>
</comment>
<dbReference type="CDD" id="cd00038">
    <property type="entry name" value="CAP_ED"/>
    <property type="match status" value="1"/>
</dbReference>
<evidence type="ECO:0000259" key="1">
    <source>
        <dbReference type="PROSITE" id="PS50042"/>
    </source>
</evidence>
<dbReference type="Gene3D" id="2.60.120.10">
    <property type="entry name" value="Jelly Rolls"/>
    <property type="match status" value="1"/>
</dbReference>
<accession>A0A3E5AWK1</accession>
<dbReference type="InterPro" id="IPR000595">
    <property type="entry name" value="cNMP-bd_dom"/>
</dbReference>
<gene>
    <name evidence="2" type="ORF">DXB65_23745</name>
</gene>
<dbReference type="Pfam" id="PF00027">
    <property type="entry name" value="cNMP_binding"/>
    <property type="match status" value="1"/>
</dbReference>
<dbReference type="EMBL" id="QSUL01000033">
    <property type="protein sequence ID" value="RGN29670.1"/>
    <property type="molecule type" value="Genomic_DNA"/>
</dbReference>
<dbReference type="SUPFAM" id="SSF51206">
    <property type="entry name" value="cAMP-binding domain-like"/>
    <property type="match status" value="1"/>
</dbReference>
<sequence>MTLTQKLSCMEAYLKRLCSENQVTEQEMKKLLARMKMMHLDKGEVLAPEATDESGLYIIACGILHAFTSCEGADKTIEFLSAGDTLFCYHTDEWSVKTLTKSMVYYISGEEVEELCATSTSFANLIRQLTEYQLYFREEMYVNAHKQTVKEKYLSLFANIPDILYRVPLEYITSYLGTEVSSLGYAAGRR</sequence>
<name>A0A3E5AWK1_9BACE</name>
<evidence type="ECO:0000313" key="3">
    <source>
        <dbReference type="Proteomes" id="UP000260983"/>
    </source>
</evidence>
<evidence type="ECO:0000313" key="2">
    <source>
        <dbReference type="EMBL" id="RGN29670.1"/>
    </source>
</evidence>
<feature type="domain" description="Cyclic nucleotide-binding" evidence="1">
    <location>
        <begin position="19"/>
        <end position="86"/>
    </location>
</feature>
<dbReference type="Proteomes" id="UP000260983">
    <property type="component" value="Unassembled WGS sequence"/>
</dbReference>
<dbReference type="AlphaFoldDB" id="A0A3E5AWK1"/>
<dbReference type="InterPro" id="IPR014710">
    <property type="entry name" value="RmlC-like_jellyroll"/>
</dbReference>
<organism evidence="2 3">
    <name type="scientific">Bacteroides oleiciplenus</name>
    <dbReference type="NCBI Taxonomy" id="626931"/>
    <lineage>
        <taxon>Bacteria</taxon>
        <taxon>Pseudomonadati</taxon>
        <taxon>Bacteroidota</taxon>
        <taxon>Bacteroidia</taxon>
        <taxon>Bacteroidales</taxon>
        <taxon>Bacteroidaceae</taxon>
        <taxon>Bacteroides</taxon>
    </lineage>
</organism>
<proteinExistence type="predicted"/>